<dbReference type="AlphaFoldDB" id="A0A4V6HRB1"/>
<dbReference type="Gene3D" id="3.40.190.10">
    <property type="entry name" value="Periplasmic binding protein-like II"/>
    <property type="match status" value="2"/>
</dbReference>
<keyword evidence="2" id="KW-1185">Reference proteome</keyword>
<reference evidence="1 2" key="1">
    <citation type="journal article" date="2019" name="Anaerobe">
        <title>Detection of Robinsoniella peoriensis in multiple bone samples of a trauma patient.</title>
        <authorList>
            <person name="Schrottner P."/>
            <person name="Hartwich K."/>
            <person name="Bunk B."/>
            <person name="Schober I."/>
            <person name="Helbig S."/>
            <person name="Rudolph W.W."/>
            <person name="Gunzer F."/>
        </authorList>
    </citation>
    <scope>NUCLEOTIDE SEQUENCE [LARGE SCALE GENOMIC DNA]</scope>
    <source>
        <strain evidence="1 2">DSM 106044</strain>
    </source>
</reference>
<evidence type="ECO:0008006" key="3">
    <source>
        <dbReference type="Google" id="ProtNLM"/>
    </source>
</evidence>
<evidence type="ECO:0000313" key="2">
    <source>
        <dbReference type="Proteomes" id="UP000306509"/>
    </source>
</evidence>
<protein>
    <recommendedName>
        <fullName evidence="3">Maltose-binding periplasmic protein</fullName>
    </recommendedName>
</protein>
<gene>
    <name evidence="1" type="ORF">DSM106044_04873</name>
</gene>
<comment type="caution">
    <text evidence="1">The sequence shown here is derived from an EMBL/GenBank/DDBJ whole genome shotgun (WGS) entry which is preliminary data.</text>
</comment>
<dbReference type="Proteomes" id="UP000306509">
    <property type="component" value="Unassembled WGS sequence"/>
</dbReference>
<dbReference type="EMBL" id="QGQD01000097">
    <property type="protein sequence ID" value="TLC98357.1"/>
    <property type="molecule type" value="Genomic_DNA"/>
</dbReference>
<sequence length="116" mass="12983">MWFITKMDKSEEEIAASVELVKYVTSKEYYAQNNEVAAVIYPAKFEATANTPENPLLDEVNKIVSGYTAMQTDLQNPDPDSHMMDTVRNALQGIAMGNTPEECGKEIVDRIAEYAE</sequence>
<name>A0A4V6HRB1_9FIRM</name>
<evidence type="ECO:0000313" key="1">
    <source>
        <dbReference type="EMBL" id="TLC98357.1"/>
    </source>
</evidence>
<accession>A0A4V6HRB1</accession>
<proteinExistence type="predicted"/>
<organism evidence="1 2">
    <name type="scientific">Robinsoniella peoriensis</name>
    <dbReference type="NCBI Taxonomy" id="180332"/>
    <lineage>
        <taxon>Bacteria</taxon>
        <taxon>Bacillati</taxon>
        <taxon>Bacillota</taxon>
        <taxon>Clostridia</taxon>
        <taxon>Lachnospirales</taxon>
        <taxon>Lachnospiraceae</taxon>
        <taxon>Robinsoniella</taxon>
    </lineage>
</organism>